<gene>
    <name evidence="2" type="ORF">BOKJ2_LOCUS12399</name>
</gene>
<feature type="transmembrane region" description="Helical" evidence="1">
    <location>
        <begin position="25"/>
        <end position="49"/>
    </location>
</feature>
<reference evidence="2" key="1">
    <citation type="submission" date="2020-09" db="EMBL/GenBank/DDBJ databases">
        <authorList>
            <person name="Kikuchi T."/>
        </authorList>
    </citation>
    <scope>NUCLEOTIDE SEQUENCE</scope>
    <source>
        <strain evidence="2">SH1</strain>
    </source>
</reference>
<keyword evidence="1" id="KW-0472">Membrane</keyword>
<proteinExistence type="predicted"/>
<dbReference type="EMBL" id="CAJFDH010000006">
    <property type="protein sequence ID" value="CAD5227890.1"/>
    <property type="molecule type" value="Genomic_DNA"/>
</dbReference>
<name>A0A811LJU7_9BILA</name>
<feature type="transmembrane region" description="Helical" evidence="1">
    <location>
        <begin position="111"/>
        <end position="131"/>
    </location>
</feature>
<comment type="caution">
    <text evidence="2">The sequence shown here is derived from an EMBL/GenBank/DDBJ whole genome shotgun (WGS) entry which is preliminary data.</text>
</comment>
<evidence type="ECO:0000313" key="3">
    <source>
        <dbReference type="Proteomes" id="UP000614601"/>
    </source>
</evidence>
<dbReference type="Proteomes" id="UP000783686">
    <property type="component" value="Unassembled WGS sequence"/>
</dbReference>
<accession>A0A811LJU7</accession>
<evidence type="ECO:0000256" key="1">
    <source>
        <dbReference type="SAM" id="Phobius"/>
    </source>
</evidence>
<feature type="transmembrane region" description="Helical" evidence="1">
    <location>
        <begin position="143"/>
        <end position="159"/>
    </location>
</feature>
<keyword evidence="3" id="KW-1185">Reference proteome</keyword>
<dbReference type="Proteomes" id="UP000614601">
    <property type="component" value="Unassembled WGS sequence"/>
</dbReference>
<dbReference type="OrthoDB" id="5895964at2759"/>
<sequence>MCLYRAKCCFTKYDDKETKKIYRRYFPVPFCILFTLNLHIHPATFYITIADVIMYSTVLYKRCQKYNGQLNWFIQFATTVALIIASIQVIIGNRLRQRRFYLFYLLVQKALIYSAFFNIFISYTSAVIHIYTAKNMVDKFFKVYFTILEIFIVLCVFVYNKSRRGTIQKDYEYLCNKKEAIVTKL</sequence>
<keyword evidence="1" id="KW-1133">Transmembrane helix</keyword>
<keyword evidence="1" id="KW-0812">Transmembrane</keyword>
<dbReference type="EMBL" id="CAJFCW020000006">
    <property type="protein sequence ID" value="CAG9123793.1"/>
    <property type="molecule type" value="Genomic_DNA"/>
</dbReference>
<organism evidence="2 3">
    <name type="scientific">Bursaphelenchus okinawaensis</name>
    <dbReference type="NCBI Taxonomy" id="465554"/>
    <lineage>
        <taxon>Eukaryota</taxon>
        <taxon>Metazoa</taxon>
        <taxon>Ecdysozoa</taxon>
        <taxon>Nematoda</taxon>
        <taxon>Chromadorea</taxon>
        <taxon>Rhabditida</taxon>
        <taxon>Tylenchina</taxon>
        <taxon>Tylenchomorpha</taxon>
        <taxon>Aphelenchoidea</taxon>
        <taxon>Aphelenchoididae</taxon>
        <taxon>Bursaphelenchus</taxon>
    </lineage>
</organism>
<protein>
    <submittedName>
        <fullName evidence="2">Uncharacterized protein</fullName>
    </submittedName>
</protein>
<evidence type="ECO:0000313" key="2">
    <source>
        <dbReference type="EMBL" id="CAD5227890.1"/>
    </source>
</evidence>
<dbReference type="AlphaFoldDB" id="A0A811LJU7"/>
<feature type="transmembrane region" description="Helical" evidence="1">
    <location>
        <begin position="69"/>
        <end position="91"/>
    </location>
</feature>